<gene>
    <name evidence="3" type="primary">LOC107467399</name>
</gene>
<protein>
    <submittedName>
        <fullName evidence="3">Uncharacterized protein LOC107467399</fullName>
    </submittedName>
</protein>
<sequence length="169" mass="18586">MNAEKRSENSKIGGSSHLSRRHFPTSSHRRPPFITVLQRPVIATILTSTKSLQEICSALAHHAFASFSAELPPLFHRDSATVSSRFCRSSAFVPPGSSSCLQLELLIPLFRHLSIACWSLCSASVPPLFNPRLAFSVAFQSFNSLSLFCSNFRTCTNLSVVPLLVLIPQ</sequence>
<name>A0A6P4BRI0_ARADU</name>
<dbReference type="KEGG" id="adu:107467399"/>
<evidence type="ECO:0000313" key="2">
    <source>
        <dbReference type="Proteomes" id="UP000515211"/>
    </source>
</evidence>
<keyword evidence="2" id="KW-1185">Reference proteome</keyword>
<proteinExistence type="predicted"/>
<evidence type="ECO:0000313" key="3">
    <source>
        <dbReference type="RefSeq" id="XP_015941975.1"/>
    </source>
</evidence>
<feature type="compositionally biased region" description="Basic residues" evidence="1">
    <location>
        <begin position="18"/>
        <end position="30"/>
    </location>
</feature>
<accession>A0A6P4BRI0</accession>
<dbReference type="Proteomes" id="UP000515211">
    <property type="component" value="Chromosome 1"/>
</dbReference>
<feature type="region of interest" description="Disordered" evidence="1">
    <location>
        <begin position="1"/>
        <end position="30"/>
    </location>
</feature>
<evidence type="ECO:0000256" key="1">
    <source>
        <dbReference type="SAM" id="MobiDB-lite"/>
    </source>
</evidence>
<dbReference type="GeneID" id="107467399"/>
<reference evidence="2" key="1">
    <citation type="journal article" date="2016" name="Nat. Genet.">
        <title>The genome sequences of Arachis duranensis and Arachis ipaensis, the diploid ancestors of cultivated peanut.</title>
        <authorList>
            <person name="Bertioli D.J."/>
            <person name="Cannon S.B."/>
            <person name="Froenicke L."/>
            <person name="Huang G."/>
            <person name="Farmer A.D."/>
            <person name="Cannon E.K."/>
            <person name="Liu X."/>
            <person name="Gao D."/>
            <person name="Clevenger J."/>
            <person name="Dash S."/>
            <person name="Ren L."/>
            <person name="Moretzsohn M.C."/>
            <person name="Shirasawa K."/>
            <person name="Huang W."/>
            <person name="Vidigal B."/>
            <person name="Abernathy B."/>
            <person name="Chu Y."/>
            <person name="Niederhuth C.E."/>
            <person name="Umale P."/>
            <person name="Araujo A.C."/>
            <person name="Kozik A."/>
            <person name="Kim K.D."/>
            <person name="Burow M.D."/>
            <person name="Varshney R.K."/>
            <person name="Wang X."/>
            <person name="Zhang X."/>
            <person name="Barkley N."/>
            <person name="Guimaraes P.M."/>
            <person name="Isobe S."/>
            <person name="Guo B."/>
            <person name="Liao B."/>
            <person name="Stalker H.T."/>
            <person name="Schmitz R.J."/>
            <person name="Scheffler B.E."/>
            <person name="Leal-Bertioli S.C."/>
            <person name="Xun X."/>
            <person name="Jackson S.A."/>
            <person name="Michelmore R."/>
            <person name="Ozias-Akins P."/>
        </authorList>
    </citation>
    <scope>NUCLEOTIDE SEQUENCE [LARGE SCALE GENOMIC DNA]</scope>
    <source>
        <strain evidence="2">cv. V14167</strain>
    </source>
</reference>
<dbReference type="RefSeq" id="XP_015941975.1">
    <property type="nucleotide sequence ID" value="XM_016086489.3"/>
</dbReference>
<dbReference type="AlphaFoldDB" id="A0A6P4BRI0"/>
<organism evidence="2 3">
    <name type="scientific">Arachis duranensis</name>
    <name type="common">Wild peanut</name>
    <dbReference type="NCBI Taxonomy" id="130453"/>
    <lineage>
        <taxon>Eukaryota</taxon>
        <taxon>Viridiplantae</taxon>
        <taxon>Streptophyta</taxon>
        <taxon>Embryophyta</taxon>
        <taxon>Tracheophyta</taxon>
        <taxon>Spermatophyta</taxon>
        <taxon>Magnoliopsida</taxon>
        <taxon>eudicotyledons</taxon>
        <taxon>Gunneridae</taxon>
        <taxon>Pentapetalae</taxon>
        <taxon>rosids</taxon>
        <taxon>fabids</taxon>
        <taxon>Fabales</taxon>
        <taxon>Fabaceae</taxon>
        <taxon>Papilionoideae</taxon>
        <taxon>50 kb inversion clade</taxon>
        <taxon>dalbergioids sensu lato</taxon>
        <taxon>Dalbergieae</taxon>
        <taxon>Pterocarpus clade</taxon>
        <taxon>Arachis</taxon>
    </lineage>
</organism>
<reference evidence="3" key="2">
    <citation type="submission" date="2025-08" db="UniProtKB">
        <authorList>
            <consortium name="RefSeq"/>
        </authorList>
    </citation>
    <scope>IDENTIFICATION</scope>
    <source>
        <tissue evidence="3">Whole plant</tissue>
    </source>
</reference>